<evidence type="ECO:0000313" key="2">
    <source>
        <dbReference type="Proteomes" id="UP000827872"/>
    </source>
</evidence>
<dbReference type="EMBL" id="CM037625">
    <property type="protein sequence ID" value="KAH7997579.1"/>
    <property type="molecule type" value="Genomic_DNA"/>
</dbReference>
<dbReference type="Proteomes" id="UP000827872">
    <property type="component" value="Linkage Group LG12"/>
</dbReference>
<reference evidence="1" key="1">
    <citation type="submission" date="2021-08" db="EMBL/GenBank/DDBJ databases">
        <title>The first chromosome-level gecko genome reveals the dynamic sex chromosomes of Neotropical dwarf geckos (Sphaerodactylidae: Sphaerodactylus).</title>
        <authorList>
            <person name="Pinto B.J."/>
            <person name="Keating S.E."/>
            <person name="Gamble T."/>
        </authorList>
    </citation>
    <scope>NUCLEOTIDE SEQUENCE</scope>
    <source>
        <strain evidence="1">TG3544</strain>
    </source>
</reference>
<proteinExistence type="predicted"/>
<keyword evidence="2" id="KW-1185">Reference proteome</keyword>
<evidence type="ECO:0000313" key="1">
    <source>
        <dbReference type="EMBL" id="KAH7997579.1"/>
    </source>
</evidence>
<sequence length="105" mass="12077">MKNLVPQLLTSMRVFSINIKQILLKKSCTVLPHLARLPEFGLSRNQNEQERNCQRVTMSHQTHTITAIQIDERFHVELRTSGNFSNCFGISCCCLMCMAHSPTLW</sequence>
<gene>
    <name evidence="1" type="ORF">K3G42_002400</name>
</gene>
<organism evidence="1 2">
    <name type="scientific">Sphaerodactylus townsendi</name>
    <dbReference type="NCBI Taxonomy" id="933632"/>
    <lineage>
        <taxon>Eukaryota</taxon>
        <taxon>Metazoa</taxon>
        <taxon>Chordata</taxon>
        <taxon>Craniata</taxon>
        <taxon>Vertebrata</taxon>
        <taxon>Euteleostomi</taxon>
        <taxon>Lepidosauria</taxon>
        <taxon>Squamata</taxon>
        <taxon>Bifurcata</taxon>
        <taxon>Gekkota</taxon>
        <taxon>Sphaerodactylidae</taxon>
        <taxon>Sphaerodactylus</taxon>
    </lineage>
</organism>
<name>A0ACB8EYB5_9SAUR</name>
<accession>A0ACB8EYB5</accession>
<comment type="caution">
    <text evidence="1">The sequence shown here is derived from an EMBL/GenBank/DDBJ whole genome shotgun (WGS) entry which is preliminary data.</text>
</comment>
<protein>
    <submittedName>
        <fullName evidence="1">Uncharacterized protein</fullName>
    </submittedName>
</protein>